<feature type="chain" id="PRO_5032912547" evidence="1">
    <location>
        <begin position="29"/>
        <end position="97"/>
    </location>
</feature>
<sequence length="97" mass="10549">MRNRVVSTVLAAGALTIGASIGAAPASAYVSYPEGGTWDYGNSGKTWSNYHHGSKLHRSTACNSYACYRSPDAARGSWSYSSVAWTVTGNTWYYYNY</sequence>
<dbReference type="Gene3D" id="2.60.40.2850">
    <property type="match status" value="1"/>
</dbReference>
<protein>
    <submittedName>
        <fullName evidence="2">Lactococcin 972 family bacteriocin</fullName>
    </submittedName>
</protein>
<proteinExistence type="predicted"/>
<dbReference type="AlphaFoldDB" id="A0A853D3B9"/>
<comment type="caution">
    <text evidence="2">The sequence shown here is derived from an EMBL/GenBank/DDBJ whole genome shotgun (WGS) entry which is preliminary data.</text>
</comment>
<feature type="signal peptide" evidence="1">
    <location>
        <begin position="1"/>
        <end position="28"/>
    </location>
</feature>
<accession>A0A853D3B9</accession>
<name>A0A853D3B9_9MICO</name>
<organism evidence="2 3">
    <name type="scientific">Leifsonia shinshuensis</name>
    <dbReference type="NCBI Taxonomy" id="150026"/>
    <lineage>
        <taxon>Bacteria</taxon>
        <taxon>Bacillati</taxon>
        <taxon>Actinomycetota</taxon>
        <taxon>Actinomycetes</taxon>
        <taxon>Micrococcales</taxon>
        <taxon>Microbacteriaceae</taxon>
        <taxon>Leifsonia</taxon>
    </lineage>
</organism>
<gene>
    <name evidence="2" type="ORF">HNR13_004171</name>
</gene>
<evidence type="ECO:0000313" key="2">
    <source>
        <dbReference type="EMBL" id="NYJ25884.1"/>
    </source>
</evidence>
<dbReference type="InterPro" id="IPR006540">
    <property type="entry name" value="Lactococcin_972"/>
</dbReference>
<dbReference type="NCBIfam" id="TIGR01653">
    <property type="entry name" value="lactococcin_972"/>
    <property type="match status" value="1"/>
</dbReference>
<reference evidence="2 3" key="1">
    <citation type="submission" date="2020-07" db="EMBL/GenBank/DDBJ databases">
        <title>Sequencing the genomes of 1000 actinobacteria strains.</title>
        <authorList>
            <person name="Klenk H.-P."/>
        </authorList>
    </citation>
    <scope>NUCLEOTIDE SEQUENCE [LARGE SCALE GENOMIC DNA]</scope>
    <source>
        <strain evidence="2 3">DSM 15165</strain>
    </source>
</reference>
<evidence type="ECO:0000256" key="1">
    <source>
        <dbReference type="SAM" id="SignalP"/>
    </source>
</evidence>
<dbReference type="RefSeq" id="WP_246313264.1">
    <property type="nucleotide sequence ID" value="NZ_BAABEH010000001.1"/>
</dbReference>
<keyword evidence="1" id="KW-0732">Signal</keyword>
<dbReference type="EMBL" id="JACCFL010000001">
    <property type="protein sequence ID" value="NYJ25884.1"/>
    <property type="molecule type" value="Genomic_DNA"/>
</dbReference>
<evidence type="ECO:0000313" key="3">
    <source>
        <dbReference type="Proteomes" id="UP000578352"/>
    </source>
</evidence>
<dbReference type="Proteomes" id="UP000578352">
    <property type="component" value="Unassembled WGS sequence"/>
</dbReference>
<dbReference type="Pfam" id="PF09683">
    <property type="entry name" value="Lactococcin_972"/>
    <property type="match status" value="1"/>
</dbReference>